<protein>
    <recommendedName>
        <fullName evidence="2">CUE domain-containing protein</fullName>
    </recommendedName>
</protein>
<dbReference type="GO" id="GO:0043130">
    <property type="term" value="F:ubiquitin binding"/>
    <property type="evidence" value="ECO:0007669"/>
    <property type="project" value="InterPro"/>
</dbReference>
<reference evidence="3" key="2">
    <citation type="submission" date="2023-02" db="EMBL/GenBank/DDBJ databases">
        <authorList>
            <consortium name="DOE Joint Genome Institute"/>
            <person name="Mondo S.J."/>
            <person name="Chang Y."/>
            <person name="Wang Y."/>
            <person name="Ahrendt S."/>
            <person name="Andreopoulos W."/>
            <person name="Barry K."/>
            <person name="Beard J."/>
            <person name="Benny G.L."/>
            <person name="Blankenship S."/>
            <person name="Bonito G."/>
            <person name="Cuomo C."/>
            <person name="Desiro A."/>
            <person name="Gervers K.A."/>
            <person name="Hundley H."/>
            <person name="Kuo A."/>
            <person name="LaButti K."/>
            <person name="Lang B.F."/>
            <person name="Lipzen A."/>
            <person name="O'Donnell K."/>
            <person name="Pangilinan J."/>
            <person name="Reynolds N."/>
            <person name="Sandor L."/>
            <person name="Smith M.W."/>
            <person name="Tsang A."/>
            <person name="Grigoriev I.V."/>
            <person name="Stajich J.E."/>
            <person name="Spatafora J.W."/>
        </authorList>
    </citation>
    <scope>NUCLEOTIDE SEQUENCE</scope>
    <source>
        <strain evidence="3">RSA 2281</strain>
    </source>
</reference>
<dbReference type="InterPro" id="IPR003892">
    <property type="entry name" value="CUE"/>
</dbReference>
<keyword evidence="4" id="KW-1185">Reference proteome</keyword>
<evidence type="ECO:0000313" key="4">
    <source>
        <dbReference type="Proteomes" id="UP001209540"/>
    </source>
</evidence>
<dbReference type="InterPro" id="IPR041800">
    <property type="entry name" value="ASCC2_CUE"/>
</dbReference>
<accession>A0AAD5K0D8</accession>
<sequence>MIDFLPFLPQGHDGVTNEIYQIARDAWLYQLKSLLDAQDDQEFLSEITHNESLHGFVTAVLNNQLDGHTIDTEISKRVFLVYIRAVRLNENSSDTPLFTAEQLSSFAVIYGESNPSQVRELFSKVVSSNSKLANQLNETIVTLATCLELATGASNLGRLYVIVRLLEALVSATVTTARSTKKKDDMITALYRSILVCYDGALATASKGKESTMTATSPLYRIKYALLRTWHHIMHTLYLDPLLDISLKEDVQHEIIDAFSEKLLFWIEEGNIEQTRQGFVDAPLVMDWIVSFSISETLDTINKEQFHGDEERIEFLKLSTEQIQDMSIPVVKESKKQKTKRPPIVASTTAATDTTISQQQVDDVVIHEVANISQVHDLFPDLGEGFIQACLQHHNNDVEVVIMELLDNNLPEPLNSMDRTLKELPPPPSPEPIQNKQSSILESRRNIFDNDEFDLLSRQPVAVDKRKMHMGTRDRGTADTMLQDQSFIKSEKQNMLERIHRMYEEEYDDTYDGINETGPVDLEAVENDDATDVVRKSKENPAAAGSVDEGLLANAYVYNRDWFHRSNRKLRQRQELQQKTGMSEEQFEGWAIMMDRNPRRQKILDRYMLFDATQAIPNGTTTTQSNSNKQRSQQPRSQNNKQSQQQSAAKNKQPLQSSGAKNNNNKQQQSSGTKNEQQQKRTPNNRNSKSRSANHHRKQGHDKKMAKAGLGAPSDE</sequence>
<evidence type="ECO:0000259" key="2">
    <source>
        <dbReference type="PROSITE" id="PS51140"/>
    </source>
</evidence>
<dbReference type="CDD" id="cd14364">
    <property type="entry name" value="CUE_ASCC2"/>
    <property type="match status" value="1"/>
</dbReference>
<comment type="caution">
    <text evidence="3">The sequence shown here is derived from an EMBL/GenBank/DDBJ whole genome shotgun (WGS) entry which is preliminary data.</text>
</comment>
<gene>
    <name evidence="3" type="ORF">BDA99DRAFT_575683</name>
</gene>
<feature type="compositionally biased region" description="Basic residues" evidence="1">
    <location>
        <begin position="688"/>
        <end position="706"/>
    </location>
</feature>
<evidence type="ECO:0000256" key="1">
    <source>
        <dbReference type="SAM" id="MobiDB-lite"/>
    </source>
</evidence>
<dbReference type="SUPFAM" id="SSF46934">
    <property type="entry name" value="UBA-like"/>
    <property type="match status" value="1"/>
</dbReference>
<proteinExistence type="predicted"/>
<evidence type="ECO:0000313" key="3">
    <source>
        <dbReference type="EMBL" id="KAI9249389.1"/>
    </source>
</evidence>
<dbReference type="PANTHER" id="PTHR21494">
    <property type="entry name" value="ACTIVATING SIGNAL COINTEGRATOR 1 COMPLEX SUBUNIT 2 ASC-1 COMPLEX SUBUNIT P100"/>
    <property type="match status" value="1"/>
</dbReference>
<dbReference type="EMBL" id="JAIXMP010000035">
    <property type="protein sequence ID" value="KAI9249389.1"/>
    <property type="molecule type" value="Genomic_DNA"/>
</dbReference>
<organism evidence="3 4">
    <name type="scientific">Phascolomyces articulosus</name>
    <dbReference type="NCBI Taxonomy" id="60185"/>
    <lineage>
        <taxon>Eukaryota</taxon>
        <taxon>Fungi</taxon>
        <taxon>Fungi incertae sedis</taxon>
        <taxon>Mucoromycota</taxon>
        <taxon>Mucoromycotina</taxon>
        <taxon>Mucoromycetes</taxon>
        <taxon>Mucorales</taxon>
        <taxon>Lichtheimiaceae</taxon>
        <taxon>Phascolomyces</taxon>
    </lineage>
</organism>
<dbReference type="InterPro" id="IPR009060">
    <property type="entry name" value="UBA-like_sf"/>
</dbReference>
<dbReference type="Gene3D" id="1.10.8.10">
    <property type="entry name" value="DNA helicase RuvA subunit, C-terminal domain"/>
    <property type="match status" value="1"/>
</dbReference>
<dbReference type="AlphaFoldDB" id="A0AAD5K0D8"/>
<name>A0AAD5K0D8_9FUNG</name>
<dbReference type="PANTHER" id="PTHR21494:SF0">
    <property type="entry name" value="ACTIVATING SIGNAL COINTEGRATOR 1 COMPLEX SUBUNIT 2"/>
    <property type="match status" value="1"/>
</dbReference>
<dbReference type="Proteomes" id="UP001209540">
    <property type="component" value="Unassembled WGS sequence"/>
</dbReference>
<feature type="compositionally biased region" description="Polar residues" evidence="1">
    <location>
        <begin position="673"/>
        <end position="687"/>
    </location>
</feature>
<feature type="domain" description="CUE" evidence="2">
    <location>
        <begin position="367"/>
        <end position="410"/>
    </location>
</feature>
<reference evidence="3" key="1">
    <citation type="journal article" date="2022" name="IScience">
        <title>Evolution of zygomycete secretomes and the origins of terrestrial fungal ecologies.</title>
        <authorList>
            <person name="Chang Y."/>
            <person name="Wang Y."/>
            <person name="Mondo S."/>
            <person name="Ahrendt S."/>
            <person name="Andreopoulos W."/>
            <person name="Barry K."/>
            <person name="Beard J."/>
            <person name="Benny G.L."/>
            <person name="Blankenship S."/>
            <person name="Bonito G."/>
            <person name="Cuomo C."/>
            <person name="Desiro A."/>
            <person name="Gervers K.A."/>
            <person name="Hundley H."/>
            <person name="Kuo A."/>
            <person name="LaButti K."/>
            <person name="Lang B.F."/>
            <person name="Lipzen A."/>
            <person name="O'Donnell K."/>
            <person name="Pangilinan J."/>
            <person name="Reynolds N."/>
            <person name="Sandor L."/>
            <person name="Smith M.E."/>
            <person name="Tsang A."/>
            <person name="Grigoriev I.V."/>
            <person name="Stajich J.E."/>
            <person name="Spatafora J.W."/>
        </authorList>
    </citation>
    <scope>NUCLEOTIDE SEQUENCE</scope>
    <source>
        <strain evidence="3">RSA 2281</strain>
    </source>
</reference>
<feature type="compositionally biased region" description="Low complexity" evidence="1">
    <location>
        <begin position="624"/>
        <end position="672"/>
    </location>
</feature>
<dbReference type="SMART" id="SM00546">
    <property type="entry name" value="CUE"/>
    <property type="match status" value="1"/>
</dbReference>
<feature type="region of interest" description="Disordered" evidence="1">
    <location>
        <begin position="616"/>
        <end position="716"/>
    </location>
</feature>
<dbReference type="InterPro" id="IPR052586">
    <property type="entry name" value="ASCC2"/>
</dbReference>
<dbReference type="Pfam" id="PF02845">
    <property type="entry name" value="CUE"/>
    <property type="match status" value="1"/>
</dbReference>
<dbReference type="PROSITE" id="PS51140">
    <property type="entry name" value="CUE"/>
    <property type="match status" value="1"/>
</dbReference>